<keyword evidence="2" id="KW-0067">ATP-binding</keyword>
<evidence type="ECO:0000256" key="3">
    <source>
        <dbReference type="SAM" id="MobiDB-lite"/>
    </source>
</evidence>
<dbReference type="InterPro" id="IPR011545">
    <property type="entry name" value="DEAD/DEAH_box_helicase_dom"/>
</dbReference>
<proteinExistence type="predicted"/>
<dbReference type="InterPro" id="IPR014001">
    <property type="entry name" value="Helicase_ATP-bd"/>
</dbReference>
<dbReference type="GO" id="GO:0006289">
    <property type="term" value="P:nucleotide-excision repair"/>
    <property type="evidence" value="ECO:0007669"/>
    <property type="project" value="TreeGrafter"/>
</dbReference>
<dbReference type="SMART" id="SM00490">
    <property type="entry name" value="HELICc"/>
    <property type="match status" value="1"/>
</dbReference>
<feature type="domain" description="Helicase ATP-binding" evidence="4">
    <location>
        <begin position="115"/>
        <end position="320"/>
    </location>
</feature>
<keyword evidence="6" id="KW-0347">Helicase</keyword>
<evidence type="ECO:0000313" key="6">
    <source>
        <dbReference type="EMBL" id="TQF17784.1"/>
    </source>
</evidence>
<dbReference type="PANTHER" id="PTHR47957">
    <property type="entry name" value="ATP-DEPENDENT HELICASE HRQ1"/>
    <property type="match status" value="1"/>
</dbReference>
<reference evidence="6 7" key="1">
    <citation type="submission" date="2019-06" db="EMBL/GenBank/DDBJ databases">
        <authorList>
            <person name="Livingstone P."/>
            <person name="Whitworth D."/>
        </authorList>
    </citation>
    <scope>NUCLEOTIDE SEQUENCE [LARGE SCALE GENOMIC DNA]</scope>
    <source>
        <strain evidence="6 7">AM401</strain>
    </source>
</reference>
<evidence type="ECO:0000259" key="5">
    <source>
        <dbReference type="PROSITE" id="PS51194"/>
    </source>
</evidence>
<keyword evidence="1" id="KW-0547">Nucleotide-binding</keyword>
<dbReference type="GO" id="GO:0005524">
    <property type="term" value="F:ATP binding"/>
    <property type="evidence" value="ECO:0007669"/>
    <property type="project" value="UniProtKB-KW"/>
</dbReference>
<evidence type="ECO:0000313" key="7">
    <source>
        <dbReference type="Proteomes" id="UP000315369"/>
    </source>
</evidence>
<feature type="region of interest" description="Disordered" evidence="3">
    <location>
        <begin position="1331"/>
        <end position="1358"/>
    </location>
</feature>
<accession>A0A540XAQ7</accession>
<dbReference type="InterPro" id="IPR018973">
    <property type="entry name" value="MZB"/>
</dbReference>
<evidence type="ECO:0000256" key="1">
    <source>
        <dbReference type="ARBA" id="ARBA00022741"/>
    </source>
</evidence>
<evidence type="ECO:0000256" key="2">
    <source>
        <dbReference type="ARBA" id="ARBA00022840"/>
    </source>
</evidence>
<feature type="compositionally biased region" description="Basic and acidic residues" evidence="3">
    <location>
        <begin position="1331"/>
        <end position="1345"/>
    </location>
</feature>
<dbReference type="PROSITE" id="PS51192">
    <property type="entry name" value="HELICASE_ATP_BIND_1"/>
    <property type="match status" value="1"/>
</dbReference>
<dbReference type="InterPro" id="IPR001650">
    <property type="entry name" value="Helicase_C-like"/>
</dbReference>
<dbReference type="GO" id="GO:0036297">
    <property type="term" value="P:interstrand cross-link repair"/>
    <property type="evidence" value="ECO:0007669"/>
    <property type="project" value="TreeGrafter"/>
</dbReference>
<comment type="caution">
    <text evidence="6">The sequence shown here is derived from an EMBL/GenBank/DDBJ whole genome shotgun (WGS) entry which is preliminary data.</text>
</comment>
<dbReference type="Pfam" id="PF00271">
    <property type="entry name" value="Helicase_C"/>
    <property type="match status" value="1"/>
</dbReference>
<dbReference type="SMART" id="SM00487">
    <property type="entry name" value="DEXDc"/>
    <property type="match status" value="1"/>
</dbReference>
<keyword evidence="6" id="KW-0378">Hydrolase</keyword>
<dbReference type="Proteomes" id="UP000315369">
    <property type="component" value="Unassembled WGS sequence"/>
</dbReference>
<feature type="region of interest" description="Disordered" evidence="3">
    <location>
        <begin position="511"/>
        <end position="544"/>
    </location>
</feature>
<name>A0A540XAQ7_9BACT</name>
<dbReference type="SUPFAM" id="SSF52540">
    <property type="entry name" value="P-loop containing nucleoside triphosphate hydrolases"/>
    <property type="match status" value="2"/>
</dbReference>
<feature type="compositionally biased region" description="Acidic residues" evidence="3">
    <location>
        <begin position="520"/>
        <end position="540"/>
    </location>
</feature>
<dbReference type="InterPro" id="IPR027417">
    <property type="entry name" value="P-loop_NTPase"/>
</dbReference>
<dbReference type="Pfam" id="PF09369">
    <property type="entry name" value="MZB"/>
    <property type="match status" value="1"/>
</dbReference>
<dbReference type="OrthoDB" id="9815222at2"/>
<dbReference type="GO" id="GO:0043138">
    <property type="term" value="F:3'-5' DNA helicase activity"/>
    <property type="evidence" value="ECO:0007669"/>
    <property type="project" value="TreeGrafter"/>
</dbReference>
<feature type="domain" description="Helicase C-terminal" evidence="5">
    <location>
        <begin position="1010"/>
        <end position="1161"/>
    </location>
</feature>
<dbReference type="PROSITE" id="PS51194">
    <property type="entry name" value="HELICASE_CTER"/>
    <property type="match status" value="1"/>
</dbReference>
<dbReference type="GO" id="GO:0003676">
    <property type="term" value="F:nucleic acid binding"/>
    <property type="evidence" value="ECO:0007669"/>
    <property type="project" value="InterPro"/>
</dbReference>
<evidence type="ECO:0000259" key="4">
    <source>
        <dbReference type="PROSITE" id="PS51192"/>
    </source>
</evidence>
<feature type="region of interest" description="Disordered" evidence="3">
    <location>
        <begin position="201"/>
        <end position="223"/>
    </location>
</feature>
<protein>
    <submittedName>
        <fullName evidence="6">DEAD/DEAH box helicase</fullName>
    </submittedName>
</protein>
<keyword evidence="7" id="KW-1185">Reference proteome</keyword>
<gene>
    <name evidence="6" type="ORF">FJV41_01140</name>
</gene>
<organism evidence="6 7">
    <name type="scientific">Myxococcus llanfairpwllgwyngyllgogerychwyrndrobwllllantysiliogogogochensis</name>
    <dbReference type="NCBI Taxonomy" id="2590453"/>
    <lineage>
        <taxon>Bacteria</taxon>
        <taxon>Pseudomonadati</taxon>
        <taxon>Myxococcota</taxon>
        <taxon>Myxococcia</taxon>
        <taxon>Myxococcales</taxon>
        <taxon>Cystobacterineae</taxon>
        <taxon>Myxococcaceae</taxon>
        <taxon>Myxococcus</taxon>
    </lineage>
</organism>
<sequence>MSEILGTQLFTTLAGAFGHRAARAVVSKLGPISDPLRSELFRRLDVPVGRAGGFLSEPVLEATFGWHTSLYSMQQLSGALLDPSLVKAMASAENPEVVFPCDRHPFTHQEEAWRILLADKVRSVVVSSGTGSGKTECFLVPILNSLVSEARTAGPLTGVRALFLYPLNALINSQRERLSGWTRPLNGKARFCLYNGETPNHDVQSLRQQSRPEEVLSRSDLRKRPPPLLVTNATMLEYMLVRHEDQPILEQSQGMLRWVVLDEAHTYMGSQAAEVALLLRRVMHAFGVQPGNVRFVATSATLSGTDGDTARRDLRRFLADIAGTREDLVHVVEGKRFVPPLPQEESTRADELPSLELLQAQEPLERFRALARAPRARALRALLAKGQAQPLSALAAELRGQPVERVTETDRQETLRLLDVARSAMLEDTPFLPLRGHFFHRTQSGVWACFRADCSKREGPLTSSDWPFGRIYFERREHCECGARVFPMVLCGGCGAEYLLAREVTSAEDGQRRFIPHDLDQEDGSDDGIENELENDEDESPSLAPTMGLRLLGRYGRVEMQELRSDALEPETGVLVTPPSGASMCYLLPDEGALRCGRCREREQEPGQLFRPLRAGGAFFLGVAIPTLLEHVPVLNDMKRLHPFEGRRLLTFTDSRQGSAKFALQTQMEAERNRIRSVLYHKLQADRASVRPGSGPAVAHLKQEISALEPMAATNSVIAGMLEQKKQELARLSAPAEGRLSWDEAVQVLLQDTAVKDWMYAAWQRRAGEALPPRDFARFLLFRELLRRPKRQSSLETLGLVAIRYPVVDKLDERDAPAAWRARSLPAQEWRNFLKVAIDFIVRGRTAVLIDEEFLRWLGLAIKPKFLLGPDATRPPVMERFFLWPLASKNTRARLPLLLINALRLNADSEEDRAFINELLRDAWQTLLRLGLLEQLPDGRKMNLSRHTVLSTVDEAWVCPVTRRVLDASFYGLTPYITPELRSEEMRCTRIQMPQLAYPNGRDEADRVIPIHQRQSWLEKNERILALRQRGVWTEFSDRLAASAEYFETAEHSAQQSGKRLRELEDRFKQGDINVLSCSTTMEMGVDIGGLSAVAMNNAPPGPANFLQRAGRAGRRKETAAVTLTLCKAIPHGEAVFNNPMWPFITPIFVPRVSLQSERIVQRHINALALTRFISLEGGNGLELRAGTFFSPVPGGSSPAEHFENWLSRSEGAPADAWLTRGIRSVVTGSFLEGIPESRLLASTSEHMKRARERWYSEWEALTEQLQLAGGPVKENGQAASAPQLALTRQMGRVEGEYLLGELSSLGFLPGYGFPTGVVSFVNTTGEQLAREEKNRKQKKMDGTGRENAQPLTRRRGYPSRDLPLALREYAPGTDVVVDGLVYRSGGVTLNWHIPASDQQFHELQSFRTAWKCRCGATGSSSVQVDACPACGAEANLLRRIPYLEPAGFAVPLGYKPHTDLSAQSYVPPRPPWISTGGGAWLPLPRADAGRFRAAHDGELFFRNGGTNGNGFAICLVCGRAESEEPEREEQLPPKLRGHFPLRGGKARLEDGQCPGNLQERGVKRHQWLGATVRTDVFELQLADSRTGFPLADDSTAASLAVALREALTKKLGISERELGWAAVPARTARGEPARSLILFDTASGGAGYATGAGAYLPSLLNAARRILECPRQCDAACHACLLSYDTQRELARLDRHKALALLNPSFLQGLELPPAWAVFGAPTQLEYELMENALAREMQRVEATELRLYLGGNAADWDVVVWPLCSRLLQWAGAGRVIRLFLPDSYLSQLGESVLSPLAGLASAARVEVRTMTQLPIVRGLSLAAEVGGDKRHWRWAWTAGGAQAPGESWGTGAGGEHCVSAAEEAPLPAAPGTPVPEARLRPTVPGSLRELPIRGELDGPIHTFSQRFWDLICRKAPLLKARLEQKMPLVEVSYTDRYVRSPLTVRLVRELGRALAERHGVITPSTQVLIRTTRLDESSNQRLGRQLEHDWMRTVDRDAVLSTLLKGWLFQVQPDTRDRVPHARTLSLRWADGQQARIRLDEGVGFLIPEPRRSFDFGMSTAEQARRLASETFRVERRNNPSPTYLYISDVAP</sequence>
<dbReference type="PANTHER" id="PTHR47957:SF3">
    <property type="entry name" value="ATP-DEPENDENT HELICASE HRQ1"/>
    <property type="match status" value="1"/>
</dbReference>
<dbReference type="Pfam" id="PF00270">
    <property type="entry name" value="DEAD"/>
    <property type="match status" value="1"/>
</dbReference>
<dbReference type="Gene3D" id="3.40.50.300">
    <property type="entry name" value="P-loop containing nucleotide triphosphate hydrolases"/>
    <property type="match status" value="2"/>
</dbReference>
<feature type="compositionally biased region" description="Basic and acidic residues" evidence="3">
    <location>
        <begin position="210"/>
        <end position="223"/>
    </location>
</feature>
<dbReference type="EMBL" id="VIFM01000003">
    <property type="protein sequence ID" value="TQF17784.1"/>
    <property type="molecule type" value="Genomic_DNA"/>
</dbReference>